<dbReference type="OrthoDB" id="9774531at2"/>
<dbReference type="Pfam" id="PF02746">
    <property type="entry name" value="MR_MLE_N"/>
    <property type="match status" value="1"/>
</dbReference>
<accession>X0PTP3</accession>
<evidence type="ECO:0000256" key="4">
    <source>
        <dbReference type="ARBA" id="ARBA00023239"/>
    </source>
</evidence>
<evidence type="ECO:0000256" key="6">
    <source>
        <dbReference type="NCBIfam" id="TIGR01928"/>
    </source>
</evidence>
<dbReference type="eggNOG" id="COG4948">
    <property type="taxonomic scope" value="Bacteria"/>
</dbReference>
<dbReference type="InterPro" id="IPR013342">
    <property type="entry name" value="Mandelate_racemase_C"/>
</dbReference>
<dbReference type="GO" id="GO:0016854">
    <property type="term" value="F:racemase and epimerase activity"/>
    <property type="evidence" value="ECO:0007669"/>
    <property type="project" value="UniProtKB-ARBA"/>
</dbReference>
<dbReference type="PANTHER" id="PTHR48073:SF5">
    <property type="entry name" value="O-SUCCINYLBENZOATE SYNTHASE"/>
    <property type="match status" value="1"/>
</dbReference>
<dbReference type="Pfam" id="PF13378">
    <property type="entry name" value="MR_MLE_C"/>
    <property type="match status" value="1"/>
</dbReference>
<feature type="domain" description="Mandelate racemase/muconate lactonizing enzyme C-terminal" evidence="7">
    <location>
        <begin position="147"/>
        <end position="239"/>
    </location>
</feature>
<keyword evidence="4" id="KW-0456">Lyase</keyword>
<organism evidence="8 9">
    <name type="scientific">Agrilactobacillus composti DSM 18527 = JCM 14202</name>
    <dbReference type="NCBI Taxonomy" id="1423734"/>
    <lineage>
        <taxon>Bacteria</taxon>
        <taxon>Bacillati</taxon>
        <taxon>Bacillota</taxon>
        <taxon>Bacilli</taxon>
        <taxon>Lactobacillales</taxon>
        <taxon>Lactobacillaceae</taxon>
        <taxon>Agrilactobacillus</taxon>
    </lineage>
</organism>
<dbReference type="PATRIC" id="fig|1423734.3.peg.2289"/>
<dbReference type="InterPro" id="IPR010197">
    <property type="entry name" value="OSBS/NAAAR"/>
</dbReference>
<dbReference type="SUPFAM" id="SSF54826">
    <property type="entry name" value="Enolase N-terminal domain-like"/>
    <property type="match status" value="1"/>
</dbReference>
<dbReference type="RefSeq" id="WP_035455292.1">
    <property type="nucleotide sequence ID" value="NZ_AZGA01000001.1"/>
</dbReference>
<dbReference type="GO" id="GO:0009234">
    <property type="term" value="P:menaquinone biosynthetic process"/>
    <property type="evidence" value="ECO:0007669"/>
    <property type="project" value="UniProtKB-UniRule"/>
</dbReference>
<dbReference type="AlphaFoldDB" id="X0PTP3"/>
<dbReference type="SFLD" id="SFLDS00001">
    <property type="entry name" value="Enolase"/>
    <property type="match status" value="1"/>
</dbReference>
<dbReference type="InterPro" id="IPR029065">
    <property type="entry name" value="Enolase_C-like"/>
</dbReference>
<gene>
    <name evidence="8" type="ORF">FC83_GL002265</name>
</gene>
<dbReference type="Gene3D" id="3.30.390.10">
    <property type="entry name" value="Enolase-like, N-terminal domain"/>
    <property type="match status" value="1"/>
</dbReference>
<dbReference type="NCBIfam" id="TIGR01928">
    <property type="entry name" value="menC_lowGC_arch"/>
    <property type="match status" value="1"/>
</dbReference>
<evidence type="ECO:0000256" key="1">
    <source>
        <dbReference type="ARBA" id="ARBA00001968"/>
    </source>
</evidence>
<evidence type="ECO:0000259" key="7">
    <source>
        <dbReference type="SMART" id="SM00922"/>
    </source>
</evidence>
<dbReference type="STRING" id="1423734.FC83_GL002265"/>
<keyword evidence="9" id="KW-1185">Reference proteome</keyword>
<dbReference type="Gene3D" id="3.20.20.120">
    <property type="entry name" value="Enolase-like C-terminal domain"/>
    <property type="match status" value="1"/>
</dbReference>
<dbReference type="UniPathway" id="UPA00079"/>
<dbReference type="SUPFAM" id="SSF51604">
    <property type="entry name" value="Enolase C-terminal domain-like"/>
    <property type="match status" value="1"/>
</dbReference>
<dbReference type="UniPathway" id="UPA01057">
    <property type="reaction ID" value="UER00165"/>
</dbReference>
<sequence length="374" mass="40989">MHLTAIQLLPVTLALNAPFTTNHDTMQKRHLTLVALTNELGHRAIGELEALDTPLYNPETQFEARAFIQSYLGPKMKDQNFTTPGDFNRLFQDVAGHQMAKAALEMPLWALFAQGAQLPLATYLSRAASCQVHLNIPVGISLGLNGVHTLTQQIQAAQVAGYRRIKLKVAGLADLLKIKQLRGAFPNMAFMLDGNAAFKLADMSKLQSLDHLNLTMLEQPLSNTDFVAHGVLQANLKTPLCLDENIHTLDDVQTAIKCRSAHIINVKPARVGGFQVALDIMKLCHQHGLGIWIGGMVESDLGRLYSQTLARLSLCTYPGDVGPASQFFKQTLILNPPVLKAGRLQFINDDTPGLPIHLAPALQDQLNAQPNLLR</sequence>
<comment type="cofactor">
    <cofactor evidence="1">
        <name>a divalent metal cation</name>
        <dbReference type="ChEBI" id="CHEBI:60240"/>
    </cofactor>
</comment>
<evidence type="ECO:0000256" key="5">
    <source>
        <dbReference type="ARBA" id="ARBA00029491"/>
    </source>
</evidence>
<dbReference type="EMBL" id="AZGA01000001">
    <property type="protein sequence ID" value="KRM36860.1"/>
    <property type="molecule type" value="Genomic_DNA"/>
</dbReference>
<evidence type="ECO:0000256" key="2">
    <source>
        <dbReference type="ARBA" id="ARBA00022723"/>
    </source>
</evidence>
<dbReference type="InterPro" id="IPR013341">
    <property type="entry name" value="Mandelate_racemase_N_dom"/>
</dbReference>
<evidence type="ECO:0000313" key="8">
    <source>
        <dbReference type="EMBL" id="KRM36860.1"/>
    </source>
</evidence>
<dbReference type="InterPro" id="IPR029017">
    <property type="entry name" value="Enolase-like_N"/>
</dbReference>
<dbReference type="Proteomes" id="UP000051236">
    <property type="component" value="Unassembled WGS sequence"/>
</dbReference>
<keyword evidence="2" id="KW-0479">Metal-binding</keyword>
<dbReference type="SFLD" id="SFLDG00180">
    <property type="entry name" value="muconate_cycloisomerase"/>
    <property type="match status" value="1"/>
</dbReference>
<comment type="caution">
    <text evidence="8">The sequence shown here is derived from an EMBL/GenBank/DDBJ whole genome shotgun (WGS) entry which is preliminary data.</text>
</comment>
<proteinExistence type="predicted"/>
<name>X0PTP3_9LACO</name>
<dbReference type="EC" id="4.2.1.113" evidence="5 6"/>
<evidence type="ECO:0000256" key="3">
    <source>
        <dbReference type="ARBA" id="ARBA00022842"/>
    </source>
</evidence>
<dbReference type="SFLD" id="SFLDF00009">
    <property type="entry name" value="o-succinylbenzoate_synthase"/>
    <property type="match status" value="1"/>
</dbReference>
<dbReference type="GO" id="GO:0043748">
    <property type="term" value="F:O-succinylbenzoate synthase activity"/>
    <property type="evidence" value="ECO:0007669"/>
    <property type="project" value="UniProtKB-EC"/>
</dbReference>
<dbReference type="GO" id="GO:0046872">
    <property type="term" value="F:metal ion binding"/>
    <property type="evidence" value="ECO:0007669"/>
    <property type="project" value="UniProtKB-KW"/>
</dbReference>
<dbReference type="PANTHER" id="PTHR48073">
    <property type="entry name" value="O-SUCCINYLBENZOATE SYNTHASE-RELATED"/>
    <property type="match status" value="1"/>
</dbReference>
<reference evidence="8 9" key="1">
    <citation type="journal article" date="2015" name="Genome Announc.">
        <title>Expanding the biotechnology potential of lactobacilli through comparative genomics of 213 strains and associated genera.</title>
        <authorList>
            <person name="Sun Z."/>
            <person name="Harris H.M."/>
            <person name="McCann A."/>
            <person name="Guo C."/>
            <person name="Argimon S."/>
            <person name="Zhang W."/>
            <person name="Yang X."/>
            <person name="Jeffery I.B."/>
            <person name="Cooney J.C."/>
            <person name="Kagawa T.F."/>
            <person name="Liu W."/>
            <person name="Song Y."/>
            <person name="Salvetti E."/>
            <person name="Wrobel A."/>
            <person name="Rasinkangas P."/>
            <person name="Parkhill J."/>
            <person name="Rea M.C."/>
            <person name="O'Sullivan O."/>
            <person name="Ritari J."/>
            <person name="Douillard F.P."/>
            <person name="Paul Ross R."/>
            <person name="Yang R."/>
            <person name="Briner A.E."/>
            <person name="Felis G.E."/>
            <person name="de Vos W.M."/>
            <person name="Barrangou R."/>
            <person name="Klaenhammer T.R."/>
            <person name="Caufield P.W."/>
            <person name="Cui Y."/>
            <person name="Zhang H."/>
            <person name="O'Toole P.W."/>
        </authorList>
    </citation>
    <scope>NUCLEOTIDE SEQUENCE [LARGE SCALE GENOMIC DNA]</scope>
    <source>
        <strain evidence="8 9">DSM 18527</strain>
    </source>
</reference>
<dbReference type="SMART" id="SM00922">
    <property type="entry name" value="MR_MLE"/>
    <property type="match status" value="1"/>
</dbReference>
<dbReference type="InterPro" id="IPR036849">
    <property type="entry name" value="Enolase-like_C_sf"/>
</dbReference>
<keyword evidence="3" id="KW-0460">Magnesium</keyword>
<protein>
    <recommendedName>
        <fullName evidence="5 6">o-succinylbenzoate synthase</fullName>
        <ecNumber evidence="5 6">4.2.1.113</ecNumber>
    </recommendedName>
</protein>
<evidence type="ECO:0000313" key="9">
    <source>
        <dbReference type="Proteomes" id="UP000051236"/>
    </source>
</evidence>